<dbReference type="GO" id="GO:0006221">
    <property type="term" value="P:pyrimidine nucleotide biosynthetic process"/>
    <property type="evidence" value="ECO:0007669"/>
    <property type="project" value="UniProtKB-KW"/>
</dbReference>
<dbReference type="InterPro" id="IPR036047">
    <property type="entry name" value="F-box-like_dom_sf"/>
</dbReference>
<dbReference type="EC" id="3.5.2.3" evidence="3"/>
<evidence type="ECO:0000256" key="4">
    <source>
        <dbReference type="ARBA" id="ARBA00022723"/>
    </source>
</evidence>
<dbReference type="CDD" id="cd09917">
    <property type="entry name" value="F-box_SF"/>
    <property type="match status" value="1"/>
</dbReference>
<accession>A0A9N9GR35</accession>
<evidence type="ECO:0000256" key="7">
    <source>
        <dbReference type="ARBA" id="ARBA00022975"/>
    </source>
</evidence>
<evidence type="ECO:0000256" key="6">
    <source>
        <dbReference type="ARBA" id="ARBA00022833"/>
    </source>
</evidence>
<dbReference type="InterPro" id="IPR032466">
    <property type="entry name" value="Metal_Hydrolase"/>
</dbReference>
<dbReference type="OrthoDB" id="1670005at2759"/>
<proteinExistence type="inferred from homology"/>
<dbReference type="PANTHER" id="PTHR43137">
    <property type="entry name" value="DIHYDROOROTASE"/>
    <property type="match status" value="1"/>
</dbReference>
<name>A0A9N9GR35_9GLOM</name>
<dbReference type="PROSITE" id="PS00483">
    <property type="entry name" value="DIHYDROOROTASE_2"/>
    <property type="match status" value="1"/>
</dbReference>
<protein>
    <recommendedName>
        <fullName evidence="3">dihydroorotase</fullName>
        <ecNumber evidence="3">3.5.2.3</ecNumber>
    </recommendedName>
</protein>
<dbReference type="NCBIfam" id="TIGR00856">
    <property type="entry name" value="pyrC_dimer"/>
    <property type="match status" value="1"/>
</dbReference>
<dbReference type="EMBL" id="CAJVQA010005763">
    <property type="protein sequence ID" value="CAG8627528.1"/>
    <property type="molecule type" value="Genomic_DNA"/>
</dbReference>
<evidence type="ECO:0000256" key="1">
    <source>
        <dbReference type="ARBA" id="ARBA00004880"/>
    </source>
</evidence>
<feature type="domain" description="Amidohydrolase-related" evidence="8">
    <location>
        <begin position="7"/>
        <end position="304"/>
    </location>
</feature>
<dbReference type="GO" id="GO:0006207">
    <property type="term" value="P:'de novo' pyrimidine nucleobase biosynthetic process"/>
    <property type="evidence" value="ECO:0007669"/>
    <property type="project" value="TreeGrafter"/>
</dbReference>
<keyword evidence="10" id="KW-1185">Reference proteome</keyword>
<evidence type="ECO:0000259" key="8">
    <source>
        <dbReference type="Pfam" id="PF01979"/>
    </source>
</evidence>
<dbReference type="GO" id="GO:0046872">
    <property type="term" value="F:metal ion binding"/>
    <property type="evidence" value="ECO:0007669"/>
    <property type="project" value="UniProtKB-KW"/>
</dbReference>
<dbReference type="GO" id="GO:0004151">
    <property type="term" value="F:dihydroorotase activity"/>
    <property type="evidence" value="ECO:0007669"/>
    <property type="project" value="UniProtKB-EC"/>
</dbReference>
<dbReference type="Proteomes" id="UP000789759">
    <property type="component" value="Unassembled WGS sequence"/>
</dbReference>
<keyword evidence="7" id="KW-0665">Pyrimidine biosynthesis</keyword>
<sequence>MQTIITLPAACDFHIHTRQGVLMEMVAPRIAEGGVSLCYVMPNLKPPITSTEQALEYKAQLERLAPNVTFLMSLYLCPELTPEEIRKAKKHGIVGVKSYPRGVTTNSESGIESYAIYYPVFKAMEEVGLILNLHGELPSDADQDICVMNAEEKFLMHLKQLHNDFPKLKIVLEHATTKAAVDTVKALGDTIGCTITIHHLQLTVDDWAGQCHNFCKPVAKFPHDRQALRDVVLEGHPRFFLGTDSAPHPAYLKECAHSCAGVFTTPLAIPYLATILDSFGAINCLRKFACENGKKFYGVSEEEGKYREITLVKEALLVPHSYSFDESVEERRGSIQLPLELILAVFTFIPARDLCRYLSLSKALRYEIRKIIVERIQRKFRTGNNYLLVTIEPLDTYSSGPTHIFDLMFCDVDILSLNTRFKINDKTFDNSSPIKHVKIIGRKLQGTERWETILHNSHISIGSTWLSIFDPSQTIKNVSLHVFSPFDLKHETTYVSKGSLTFKINLEPESIMWWNSNIDDYSTIFVSNMIREFDDFQSLIVMSLVEEVIVNAGVLLTAIEEKWQDDVESVVVEDPED</sequence>
<keyword evidence="5" id="KW-0378">Hydrolase</keyword>
<dbReference type="SUPFAM" id="SSF81383">
    <property type="entry name" value="F-box domain"/>
    <property type="match status" value="1"/>
</dbReference>
<dbReference type="Pfam" id="PF01979">
    <property type="entry name" value="Amidohydro_1"/>
    <property type="match status" value="1"/>
</dbReference>
<organism evidence="9 10">
    <name type="scientific">Cetraspora pellucida</name>
    <dbReference type="NCBI Taxonomy" id="1433469"/>
    <lineage>
        <taxon>Eukaryota</taxon>
        <taxon>Fungi</taxon>
        <taxon>Fungi incertae sedis</taxon>
        <taxon>Mucoromycota</taxon>
        <taxon>Glomeromycotina</taxon>
        <taxon>Glomeromycetes</taxon>
        <taxon>Diversisporales</taxon>
        <taxon>Gigasporaceae</taxon>
        <taxon>Cetraspora</taxon>
    </lineage>
</organism>
<dbReference type="InterPro" id="IPR006680">
    <property type="entry name" value="Amidohydro-rel"/>
</dbReference>
<dbReference type="GO" id="GO:0005737">
    <property type="term" value="C:cytoplasm"/>
    <property type="evidence" value="ECO:0007669"/>
    <property type="project" value="TreeGrafter"/>
</dbReference>
<evidence type="ECO:0000256" key="5">
    <source>
        <dbReference type="ARBA" id="ARBA00022801"/>
    </source>
</evidence>
<evidence type="ECO:0000313" key="10">
    <source>
        <dbReference type="Proteomes" id="UP000789759"/>
    </source>
</evidence>
<keyword evidence="6" id="KW-0862">Zinc</keyword>
<evidence type="ECO:0000256" key="2">
    <source>
        <dbReference type="ARBA" id="ARBA00005631"/>
    </source>
</evidence>
<dbReference type="InterPro" id="IPR004721">
    <property type="entry name" value="DHOdimr"/>
</dbReference>
<dbReference type="Gene3D" id="3.20.20.140">
    <property type="entry name" value="Metal-dependent hydrolases"/>
    <property type="match status" value="1"/>
</dbReference>
<dbReference type="PANTHER" id="PTHR43137:SF1">
    <property type="entry name" value="DIHYDROOROTASE"/>
    <property type="match status" value="1"/>
</dbReference>
<dbReference type="HAMAP" id="MF_00219">
    <property type="entry name" value="PyrC_classII"/>
    <property type="match status" value="1"/>
</dbReference>
<keyword evidence="4" id="KW-0479">Metal-binding</keyword>
<evidence type="ECO:0000313" key="9">
    <source>
        <dbReference type="EMBL" id="CAG8627528.1"/>
    </source>
</evidence>
<dbReference type="FunFam" id="3.20.20.140:FF:000071">
    <property type="entry name" value="Dihydroorotase, homodimeric type, variant"/>
    <property type="match status" value="1"/>
</dbReference>
<dbReference type="InterPro" id="IPR002195">
    <property type="entry name" value="Dihydroorotase_CS"/>
</dbReference>
<dbReference type="SUPFAM" id="SSF51556">
    <property type="entry name" value="Metallo-dependent hydrolases"/>
    <property type="match status" value="1"/>
</dbReference>
<comment type="caution">
    <text evidence="9">The sequence shown here is derived from an EMBL/GenBank/DDBJ whole genome shotgun (WGS) entry which is preliminary data.</text>
</comment>
<dbReference type="CDD" id="cd01294">
    <property type="entry name" value="DHOase"/>
    <property type="match status" value="1"/>
</dbReference>
<gene>
    <name evidence="9" type="ORF">CPELLU_LOCUS8228</name>
</gene>
<comment type="pathway">
    <text evidence="1">Pyrimidine metabolism; UMP biosynthesis via de novo pathway; (S)-dihydroorotate from bicarbonate: step 3/3.</text>
</comment>
<dbReference type="AlphaFoldDB" id="A0A9N9GR35"/>
<evidence type="ECO:0000256" key="3">
    <source>
        <dbReference type="ARBA" id="ARBA00012860"/>
    </source>
</evidence>
<reference evidence="9" key="1">
    <citation type="submission" date="2021-06" db="EMBL/GenBank/DDBJ databases">
        <authorList>
            <person name="Kallberg Y."/>
            <person name="Tangrot J."/>
            <person name="Rosling A."/>
        </authorList>
    </citation>
    <scope>NUCLEOTIDE SEQUENCE</scope>
    <source>
        <strain evidence="9">FL966</strain>
    </source>
</reference>
<comment type="similarity">
    <text evidence="2">Belongs to the metallo-dependent hydrolases superfamily. DHOase family. Class II DHOase subfamily.</text>
</comment>